<keyword evidence="3 7" id="KW-0479">Metal-binding</keyword>
<evidence type="ECO:0000256" key="5">
    <source>
        <dbReference type="ARBA" id="ARBA00023008"/>
    </source>
</evidence>
<feature type="transmembrane region" description="Helical" evidence="8">
    <location>
        <begin position="183"/>
        <end position="204"/>
    </location>
</feature>
<dbReference type="InterPro" id="IPR006311">
    <property type="entry name" value="TAT_signal"/>
</dbReference>
<evidence type="ECO:0000256" key="6">
    <source>
        <dbReference type="ARBA" id="ARBA00023136"/>
    </source>
</evidence>
<dbReference type="PANTHER" id="PTHR34192">
    <property type="entry name" value="PLASTOCYANIN MAJOR ISOFORM, CHLOROPLASTIC-RELATED"/>
    <property type="match status" value="1"/>
</dbReference>
<evidence type="ECO:0000256" key="3">
    <source>
        <dbReference type="ARBA" id="ARBA00022723"/>
    </source>
</evidence>
<evidence type="ECO:0000313" key="10">
    <source>
        <dbReference type="EMBL" id="MFD1587430.1"/>
    </source>
</evidence>
<dbReference type="PRINTS" id="PR00157">
    <property type="entry name" value="PLASTOCYANIN"/>
</dbReference>
<dbReference type="Proteomes" id="UP001597119">
    <property type="component" value="Unassembled WGS sequence"/>
</dbReference>
<organism evidence="10 11">
    <name type="scientific">Halorientalis brevis</name>
    <dbReference type="NCBI Taxonomy" id="1126241"/>
    <lineage>
        <taxon>Archaea</taxon>
        <taxon>Methanobacteriati</taxon>
        <taxon>Methanobacteriota</taxon>
        <taxon>Stenosarchaea group</taxon>
        <taxon>Halobacteria</taxon>
        <taxon>Halobacteriales</taxon>
        <taxon>Haloarculaceae</taxon>
        <taxon>Halorientalis</taxon>
    </lineage>
</organism>
<keyword evidence="8" id="KW-0812">Transmembrane</keyword>
<reference evidence="10 11" key="1">
    <citation type="journal article" date="2019" name="Int. J. Syst. Evol. Microbiol.">
        <title>The Global Catalogue of Microorganisms (GCM) 10K type strain sequencing project: providing services to taxonomists for standard genome sequencing and annotation.</title>
        <authorList>
            <consortium name="The Broad Institute Genomics Platform"/>
            <consortium name="The Broad Institute Genome Sequencing Center for Infectious Disease"/>
            <person name="Wu L."/>
            <person name="Ma J."/>
        </authorList>
    </citation>
    <scope>NUCLEOTIDE SEQUENCE [LARGE SCALE GENOMIC DNA]</scope>
    <source>
        <strain evidence="10 11">CGMCC 1.12125</strain>
    </source>
</reference>
<gene>
    <name evidence="10" type="ORF">ACFR9U_10575</name>
</gene>
<dbReference type="InterPro" id="IPR008972">
    <property type="entry name" value="Cupredoxin"/>
</dbReference>
<dbReference type="CDD" id="cd04220">
    <property type="entry name" value="Halocyanin"/>
    <property type="match status" value="1"/>
</dbReference>
<evidence type="ECO:0000256" key="8">
    <source>
        <dbReference type="SAM" id="Phobius"/>
    </source>
</evidence>
<evidence type="ECO:0000256" key="7">
    <source>
        <dbReference type="PIRSR" id="PIRSR602387-1"/>
    </source>
</evidence>
<accession>A0ABD6CB02</accession>
<feature type="binding site" evidence="7">
    <location>
        <position position="145"/>
    </location>
    <ligand>
        <name>Cu cation</name>
        <dbReference type="ChEBI" id="CHEBI:23378"/>
    </ligand>
</feature>
<name>A0ABD6CB02_9EURY</name>
<dbReference type="NCBIfam" id="TIGR03102">
    <property type="entry name" value="halo_cynanin"/>
    <property type="match status" value="1"/>
</dbReference>
<protein>
    <submittedName>
        <fullName evidence="10">Halocyanin domain-containing protein</fullName>
    </submittedName>
</protein>
<evidence type="ECO:0000256" key="1">
    <source>
        <dbReference type="ARBA" id="ARBA00004370"/>
    </source>
</evidence>
<evidence type="ECO:0000313" key="11">
    <source>
        <dbReference type="Proteomes" id="UP001597119"/>
    </source>
</evidence>
<feature type="binding site" evidence="7">
    <location>
        <position position="106"/>
    </location>
    <ligand>
        <name>Cu cation</name>
        <dbReference type="ChEBI" id="CHEBI:23378"/>
    </ligand>
</feature>
<sequence>MSTNDNTGASTQSRRGFLRATATGAAAAGLGASATGTAAAQDGSKFGGYLAEANNYDGTVVDETGKSEVTVEVGAADTGLAFGPAAVKVDPGTKIVWEWTGDGGSHNVVAEDGSFDSGSAVSQAGTTFEQTFEEEGVVQYFCEPHKISGMKGVIVVGDVDTSGGGGEGGEHGGGIVFTPELQAMGAALALGILSPIVFAVLLALNRDKLGGTEQSGRADRDLKRIE</sequence>
<keyword evidence="5 7" id="KW-0186">Copper</keyword>
<keyword evidence="4" id="KW-0249">Electron transport</keyword>
<feature type="binding site" evidence="7">
    <location>
        <position position="150"/>
    </location>
    <ligand>
        <name>Cu cation</name>
        <dbReference type="ChEBI" id="CHEBI:23378"/>
    </ligand>
</feature>
<keyword evidence="6 8" id="KW-0472">Membrane</keyword>
<dbReference type="Pfam" id="PF00127">
    <property type="entry name" value="Copper-bind"/>
    <property type="match status" value="1"/>
</dbReference>
<keyword evidence="2" id="KW-0813">Transport</keyword>
<dbReference type="PANTHER" id="PTHR34192:SF10">
    <property type="entry name" value="PLASTOCYANIN MAJOR ISOFORM, CHLOROPLASTIC-RELATED"/>
    <property type="match status" value="1"/>
</dbReference>
<dbReference type="PROSITE" id="PS51318">
    <property type="entry name" value="TAT"/>
    <property type="match status" value="1"/>
</dbReference>
<dbReference type="InterPro" id="IPR002387">
    <property type="entry name" value="Plastocyanin"/>
</dbReference>
<evidence type="ECO:0000256" key="2">
    <source>
        <dbReference type="ARBA" id="ARBA00022448"/>
    </source>
</evidence>
<dbReference type="GO" id="GO:0016020">
    <property type="term" value="C:membrane"/>
    <property type="evidence" value="ECO:0007669"/>
    <property type="project" value="UniProtKB-SubCell"/>
</dbReference>
<dbReference type="GO" id="GO:0046872">
    <property type="term" value="F:metal ion binding"/>
    <property type="evidence" value="ECO:0007669"/>
    <property type="project" value="UniProtKB-KW"/>
</dbReference>
<evidence type="ECO:0000259" key="9">
    <source>
        <dbReference type="Pfam" id="PF00127"/>
    </source>
</evidence>
<dbReference type="NCBIfam" id="TIGR01409">
    <property type="entry name" value="TAT_signal_seq"/>
    <property type="match status" value="1"/>
</dbReference>
<dbReference type="InterPro" id="IPR017533">
    <property type="entry name" value="Halocyanin"/>
</dbReference>
<dbReference type="EMBL" id="JBHUDJ010000003">
    <property type="protein sequence ID" value="MFD1587430.1"/>
    <property type="molecule type" value="Genomic_DNA"/>
</dbReference>
<dbReference type="SUPFAM" id="SSF49503">
    <property type="entry name" value="Cupredoxins"/>
    <property type="match status" value="1"/>
</dbReference>
<dbReference type="Gene3D" id="2.60.40.420">
    <property type="entry name" value="Cupredoxins - blue copper proteins"/>
    <property type="match status" value="1"/>
</dbReference>
<dbReference type="AlphaFoldDB" id="A0ABD6CB02"/>
<keyword evidence="8" id="KW-1133">Transmembrane helix</keyword>
<feature type="domain" description="Blue (type 1) copper" evidence="9">
    <location>
        <begin position="70"/>
        <end position="156"/>
    </location>
</feature>
<comment type="subcellular location">
    <subcellularLocation>
        <location evidence="1">Membrane</location>
    </subcellularLocation>
</comment>
<keyword evidence="11" id="KW-1185">Reference proteome</keyword>
<proteinExistence type="predicted"/>
<dbReference type="InterPro" id="IPR019546">
    <property type="entry name" value="TAT_signal_bac_arc"/>
</dbReference>
<feature type="binding site" evidence="7">
    <location>
        <position position="142"/>
    </location>
    <ligand>
        <name>Cu cation</name>
        <dbReference type="ChEBI" id="CHEBI:23378"/>
    </ligand>
</feature>
<comment type="caution">
    <text evidence="10">The sequence shown here is derived from an EMBL/GenBank/DDBJ whole genome shotgun (WGS) entry which is preliminary data.</text>
</comment>
<dbReference type="RefSeq" id="WP_247373548.1">
    <property type="nucleotide sequence ID" value="NZ_JALLGV010000001.1"/>
</dbReference>
<dbReference type="InterPro" id="IPR000923">
    <property type="entry name" value="BlueCu_1"/>
</dbReference>
<comment type="cofactor">
    <cofactor evidence="7">
        <name>Cu(2+)</name>
        <dbReference type="ChEBI" id="CHEBI:29036"/>
    </cofactor>
    <text evidence="7">The crystal structure with reduced Cu(1+) has also been determined.</text>
</comment>
<evidence type="ECO:0000256" key="4">
    <source>
        <dbReference type="ARBA" id="ARBA00022982"/>
    </source>
</evidence>